<dbReference type="PANTHER" id="PTHR43877">
    <property type="entry name" value="AMINOALKYLPHOSPHONATE N-ACETYLTRANSFERASE-RELATED-RELATED"/>
    <property type="match status" value="1"/>
</dbReference>
<dbReference type="SUPFAM" id="SSF55729">
    <property type="entry name" value="Acyl-CoA N-acyltransferases (Nat)"/>
    <property type="match status" value="1"/>
</dbReference>
<evidence type="ECO:0000256" key="2">
    <source>
        <dbReference type="ARBA" id="ARBA00023315"/>
    </source>
</evidence>
<dbReference type="CDD" id="cd04301">
    <property type="entry name" value="NAT_SF"/>
    <property type="match status" value="1"/>
</dbReference>
<organism evidence="4 5">
    <name type="scientific">Cohnella cellulosilytica</name>
    <dbReference type="NCBI Taxonomy" id="986710"/>
    <lineage>
        <taxon>Bacteria</taxon>
        <taxon>Bacillati</taxon>
        <taxon>Bacillota</taxon>
        <taxon>Bacilli</taxon>
        <taxon>Bacillales</taxon>
        <taxon>Paenibacillaceae</taxon>
        <taxon>Cohnella</taxon>
    </lineage>
</organism>
<keyword evidence="2" id="KW-0012">Acyltransferase</keyword>
<dbReference type="InterPro" id="IPR016181">
    <property type="entry name" value="Acyl_CoA_acyltransferase"/>
</dbReference>
<evidence type="ECO:0000313" key="5">
    <source>
        <dbReference type="Proteomes" id="UP001596378"/>
    </source>
</evidence>
<dbReference type="Pfam" id="PF00583">
    <property type="entry name" value="Acetyltransf_1"/>
    <property type="match status" value="1"/>
</dbReference>
<gene>
    <name evidence="4" type="ORF">ACFQMJ_12020</name>
</gene>
<dbReference type="PANTHER" id="PTHR43877:SF2">
    <property type="entry name" value="AMINOALKYLPHOSPHONATE N-ACETYLTRANSFERASE-RELATED"/>
    <property type="match status" value="1"/>
</dbReference>
<dbReference type="Proteomes" id="UP001596378">
    <property type="component" value="Unassembled WGS sequence"/>
</dbReference>
<evidence type="ECO:0000259" key="3">
    <source>
        <dbReference type="PROSITE" id="PS51186"/>
    </source>
</evidence>
<protein>
    <submittedName>
        <fullName evidence="4">N-acetyltransferase</fullName>
    </submittedName>
</protein>
<feature type="domain" description="N-acetyltransferase" evidence="3">
    <location>
        <begin position="9"/>
        <end position="147"/>
    </location>
</feature>
<sequence>MREGMVMSVVCRPALKEDVEALYELIQGYAAQGIMLPRSREALTRNIDTFIVALDGERLIGCGSLCRLGSDLVEIRSLGIADGYKGQGVGSKLVDALIAEAKLQGIPKVMALTYEAAFFQKNGFRIVDKEIFPEKVWTDCVNCPKQECCDEIAVVRIIEPAEKNEEISFAQM</sequence>
<keyword evidence="1" id="KW-0808">Transferase</keyword>
<name>A0ABW2FBI3_9BACL</name>
<dbReference type="RefSeq" id="WP_378107802.1">
    <property type="nucleotide sequence ID" value="NZ_JBHSUP010000026.1"/>
</dbReference>
<comment type="caution">
    <text evidence="4">The sequence shown here is derived from an EMBL/GenBank/DDBJ whole genome shotgun (WGS) entry which is preliminary data.</text>
</comment>
<evidence type="ECO:0000313" key="4">
    <source>
        <dbReference type="EMBL" id="MFC7149254.1"/>
    </source>
</evidence>
<dbReference type="EMBL" id="JBHTAI010000006">
    <property type="protein sequence ID" value="MFC7149254.1"/>
    <property type="molecule type" value="Genomic_DNA"/>
</dbReference>
<accession>A0ABW2FBI3</accession>
<dbReference type="InterPro" id="IPR050832">
    <property type="entry name" value="Bact_Acetyltransf"/>
</dbReference>
<dbReference type="PROSITE" id="PS51186">
    <property type="entry name" value="GNAT"/>
    <property type="match status" value="1"/>
</dbReference>
<reference evidence="5" key="1">
    <citation type="journal article" date="2019" name="Int. J. Syst. Evol. Microbiol.">
        <title>The Global Catalogue of Microorganisms (GCM) 10K type strain sequencing project: providing services to taxonomists for standard genome sequencing and annotation.</title>
        <authorList>
            <consortium name="The Broad Institute Genomics Platform"/>
            <consortium name="The Broad Institute Genome Sequencing Center for Infectious Disease"/>
            <person name="Wu L."/>
            <person name="Ma J."/>
        </authorList>
    </citation>
    <scope>NUCLEOTIDE SEQUENCE [LARGE SCALE GENOMIC DNA]</scope>
    <source>
        <strain evidence="5">KCTC 12907</strain>
    </source>
</reference>
<keyword evidence="5" id="KW-1185">Reference proteome</keyword>
<evidence type="ECO:0000256" key="1">
    <source>
        <dbReference type="ARBA" id="ARBA00022679"/>
    </source>
</evidence>
<dbReference type="NCBIfam" id="NF005840">
    <property type="entry name" value="PRK07757.1"/>
    <property type="match status" value="1"/>
</dbReference>
<proteinExistence type="predicted"/>
<dbReference type="Gene3D" id="3.40.630.30">
    <property type="match status" value="1"/>
</dbReference>
<dbReference type="InterPro" id="IPR000182">
    <property type="entry name" value="GNAT_dom"/>
</dbReference>